<comment type="caution">
    <text evidence="1">The sequence shown here is derived from an EMBL/GenBank/DDBJ whole genome shotgun (WGS) entry which is preliminary data.</text>
</comment>
<evidence type="ECO:0000313" key="1">
    <source>
        <dbReference type="EMBL" id="KAF2149453.1"/>
    </source>
</evidence>
<keyword evidence="2" id="KW-1185">Reference proteome</keyword>
<accession>A0A9P4ISZ8</accession>
<protein>
    <submittedName>
        <fullName evidence="1">Uncharacterized protein</fullName>
    </submittedName>
</protein>
<dbReference type="AlphaFoldDB" id="A0A9P4ISZ8"/>
<proteinExistence type="predicted"/>
<dbReference type="Proteomes" id="UP000799439">
    <property type="component" value="Unassembled WGS sequence"/>
</dbReference>
<dbReference type="EMBL" id="ML996091">
    <property type="protein sequence ID" value="KAF2149453.1"/>
    <property type="molecule type" value="Genomic_DNA"/>
</dbReference>
<name>A0A9P4ISZ8_9PEZI</name>
<dbReference type="OrthoDB" id="6409228at2759"/>
<evidence type="ECO:0000313" key="2">
    <source>
        <dbReference type="Proteomes" id="UP000799439"/>
    </source>
</evidence>
<gene>
    <name evidence="1" type="ORF">K461DRAFT_296920</name>
</gene>
<organism evidence="1 2">
    <name type="scientific">Myriangium duriaei CBS 260.36</name>
    <dbReference type="NCBI Taxonomy" id="1168546"/>
    <lineage>
        <taxon>Eukaryota</taxon>
        <taxon>Fungi</taxon>
        <taxon>Dikarya</taxon>
        <taxon>Ascomycota</taxon>
        <taxon>Pezizomycotina</taxon>
        <taxon>Dothideomycetes</taxon>
        <taxon>Dothideomycetidae</taxon>
        <taxon>Myriangiales</taxon>
        <taxon>Myriangiaceae</taxon>
        <taxon>Myriangium</taxon>
    </lineage>
</organism>
<sequence>MADDIATIDVYTTGEYTRIGYAGLPQHRSVKTLTGKLLWLKTYHGRLRRNLLGNHCVLVLPTTFAGLPRTTAQVITIYGSKPSYGPVCSLAMMAMARFLVDYPSLLDTSRLTRGDIDALPDPRRYLVLGVGETMMKLLPIMTLGCKVFVKVPVLSNGRSDPNRPVFLVPPPAKVHDHFRVSVPVASYPSLAWLGCGPHFGPGWDQFRGHLAWSRGWYFVLDMNELTDEPGPINAAALLDPNRITHNMVAATVLLVLLRIDRSVQVAIETPDGDPGYLQGLVIAAPYSPSPDTFIVLCITADGAVGRGDECDGIIAREAALYQTRAHRQQHPMPRTTYYTPTSMRHGSKGALVAEVDERFGRGRGRNIDLGNVRVKVEGWPSYNFPS</sequence>
<dbReference type="Gene3D" id="3.10.310.10">
    <property type="entry name" value="Diaminopimelate Epimerase, Chain A, domain 1"/>
    <property type="match status" value="2"/>
</dbReference>
<reference evidence="1" key="1">
    <citation type="journal article" date="2020" name="Stud. Mycol.">
        <title>101 Dothideomycetes genomes: a test case for predicting lifestyles and emergence of pathogens.</title>
        <authorList>
            <person name="Haridas S."/>
            <person name="Albert R."/>
            <person name="Binder M."/>
            <person name="Bloem J."/>
            <person name="Labutti K."/>
            <person name="Salamov A."/>
            <person name="Andreopoulos B."/>
            <person name="Baker S."/>
            <person name="Barry K."/>
            <person name="Bills G."/>
            <person name="Bluhm B."/>
            <person name="Cannon C."/>
            <person name="Castanera R."/>
            <person name="Culley D."/>
            <person name="Daum C."/>
            <person name="Ezra D."/>
            <person name="Gonzalez J."/>
            <person name="Henrissat B."/>
            <person name="Kuo A."/>
            <person name="Liang C."/>
            <person name="Lipzen A."/>
            <person name="Lutzoni F."/>
            <person name="Magnuson J."/>
            <person name="Mondo S."/>
            <person name="Nolan M."/>
            <person name="Ohm R."/>
            <person name="Pangilinan J."/>
            <person name="Park H.-J."/>
            <person name="Ramirez L."/>
            <person name="Alfaro M."/>
            <person name="Sun H."/>
            <person name="Tritt A."/>
            <person name="Yoshinaga Y."/>
            <person name="Zwiers L.-H."/>
            <person name="Turgeon B."/>
            <person name="Goodwin S."/>
            <person name="Spatafora J."/>
            <person name="Crous P."/>
            <person name="Grigoriev I."/>
        </authorList>
    </citation>
    <scope>NUCLEOTIDE SEQUENCE</scope>
    <source>
        <strain evidence="1">CBS 260.36</strain>
    </source>
</reference>